<dbReference type="EMBL" id="LNTY01000043">
    <property type="protein sequence ID" value="KXF80970.1"/>
    <property type="molecule type" value="Genomic_DNA"/>
</dbReference>
<dbReference type="InterPro" id="IPR000620">
    <property type="entry name" value="EamA_dom"/>
</dbReference>
<feature type="transmembrane region" description="Helical" evidence="6">
    <location>
        <begin position="36"/>
        <end position="53"/>
    </location>
</feature>
<evidence type="ECO:0000259" key="7">
    <source>
        <dbReference type="Pfam" id="PF00892"/>
    </source>
</evidence>
<feature type="transmembrane region" description="Helical" evidence="6">
    <location>
        <begin position="65"/>
        <end position="82"/>
    </location>
</feature>
<dbReference type="PANTHER" id="PTHR32322:SF2">
    <property type="entry name" value="EAMA DOMAIN-CONTAINING PROTEIN"/>
    <property type="match status" value="1"/>
</dbReference>
<evidence type="ECO:0000256" key="6">
    <source>
        <dbReference type="SAM" id="Phobius"/>
    </source>
</evidence>
<name>A0A135I687_9GAMM</name>
<protein>
    <recommendedName>
        <fullName evidence="7">EamA domain-containing protein</fullName>
    </recommendedName>
</protein>
<comment type="subcellular location">
    <subcellularLocation>
        <location evidence="1">Membrane</location>
        <topology evidence="1">Multi-pass membrane protein</topology>
    </subcellularLocation>
</comment>
<sequence length="298" mass="31812">MPSLAMVAFWVLGLVWGSNFIFMKWSSAYISPDQVAFLRVLFGFIPLLAFALWTGKLSRNHLKHWPHFVVMSLLATALYYYAFAEGTALLPSSIAGMLSASIPLFTFVTAAIFLRSEPLTRLSLAGTSLGFIGVLLIAQPWQGLSGSINLAGVGYMIAGALSVGVSFVYAKKFVSTLGIPPVALATYQIGLATILLGVTTDWHGITNITHDTRAAAALVIGLGVCGTGMAYMMYYYIVEQMGAIKASGSTYIPPVVALAIGAIFVGETVTTLDIIAMVVILSGVWMIQRAKQNLAPQS</sequence>
<comment type="caution">
    <text evidence="8">The sequence shown here is derived from an EMBL/GenBank/DDBJ whole genome shotgun (WGS) entry which is preliminary data.</text>
</comment>
<feature type="transmembrane region" description="Helical" evidence="6">
    <location>
        <begin position="147"/>
        <end position="170"/>
    </location>
</feature>
<evidence type="ECO:0000313" key="8">
    <source>
        <dbReference type="EMBL" id="KXF80970.1"/>
    </source>
</evidence>
<evidence type="ECO:0000313" key="9">
    <source>
        <dbReference type="Proteomes" id="UP000070529"/>
    </source>
</evidence>
<dbReference type="Pfam" id="PF00892">
    <property type="entry name" value="EamA"/>
    <property type="match status" value="2"/>
</dbReference>
<dbReference type="InterPro" id="IPR050638">
    <property type="entry name" value="AA-Vitamin_Transporters"/>
</dbReference>
<dbReference type="Proteomes" id="UP000070529">
    <property type="component" value="Unassembled WGS sequence"/>
</dbReference>
<gene>
    <name evidence="8" type="ORF">ATN88_18150</name>
</gene>
<feature type="transmembrane region" description="Helical" evidence="6">
    <location>
        <begin position="121"/>
        <end position="141"/>
    </location>
</feature>
<feature type="transmembrane region" description="Helical" evidence="6">
    <location>
        <begin position="94"/>
        <end position="114"/>
    </location>
</feature>
<dbReference type="AlphaFoldDB" id="A0A135I687"/>
<dbReference type="OrthoDB" id="9810556at2"/>
<accession>A0A135I687</accession>
<evidence type="ECO:0000256" key="2">
    <source>
        <dbReference type="ARBA" id="ARBA00007362"/>
    </source>
</evidence>
<feature type="transmembrane region" description="Helical" evidence="6">
    <location>
        <begin position="248"/>
        <end position="265"/>
    </location>
</feature>
<reference evidence="8 9" key="1">
    <citation type="submission" date="2015-11" db="EMBL/GenBank/DDBJ databases">
        <title>Genomic Taxonomy of the Vibrionaceae.</title>
        <authorList>
            <person name="Gomez-Gil B."/>
            <person name="Enciso-Ibarra J."/>
        </authorList>
    </citation>
    <scope>NUCLEOTIDE SEQUENCE [LARGE SCALE GENOMIC DNA]</scope>
    <source>
        <strain evidence="8 9">CAIM 912</strain>
    </source>
</reference>
<evidence type="ECO:0000256" key="4">
    <source>
        <dbReference type="ARBA" id="ARBA00022989"/>
    </source>
</evidence>
<feature type="domain" description="EamA" evidence="7">
    <location>
        <begin position="7"/>
        <end position="138"/>
    </location>
</feature>
<keyword evidence="3 6" id="KW-0812">Transmembrane</keyword>
<evidence type="ECO:0000256" key="3">
    <source>
        <dbReference type="ARBA" id="ARBA00022692"/>
    </source>
</evidence>
<keyword evidence="9" id="KW-1185">Reference proteome</keyword>
<dbReference type="GO" id="GO:0016020">
    <property type="term" value="C:membrane"/>
    <property type="evidence" value="ECO:0007669"/>
    <property type="project" value="UniProtKB-SubCell"/>
</dbReference>
<proteinExistence type="inferred from homology"/>
<evidence type="ECO:0000256" key="5">
    <source>
        <dbReference type="ARBA" id="ARBA00023136"/>
    </source>
</evidence>
<feature type="domain" description="EamA" evidence="7">
    <location>
        <begin position="151"/>
        <end position="287"/>
    </location>
</feature>
<dbReference type="RefSeq" id="WP_067418468.1">
    <property type="nucleotide sequence ID" value="NZ_LNTY01000043.1"/>
</dbReference>
<evidence type="ECO:0000256" key="1">
    <source>
        <dbReference type="ARBA" id="ARBA00004141"/>
    </source>
</evidence>
<keyword evidence="5 6" id="KW-0472">Membrane</keyword>
<dbReference type="InterPro" id="IPR037185">
    <property type="entry name" value="EmrE-like"/>
</dbReference>
<organism evidence="8 9">
    <name type="scientific">Enterovibrio coralii</name>
    <dbReference type="NCBI Taxonomy" id="294935"/>
    <lineage>
        <taxon>Bacteria</taxon>
        <taxon>Pseudomonadati</taxon>
        <taxon>Pseudomonadota</taxon>
        <taxon>Gammaproteobacteria</taxon>
        <taxon>Vibrionales</taxon>
        <taxon>Vibrionaceae</taxon>
        <taxon>Enterovibrio</taxon>
    </lineage>
</organism>
<dbReference type="PANTHER" id="PTHR32322">
    <property type="entry name" value="INNER MEMBRANE TRANSPORTER"/>
    <property type="match status" value="1"/>
</dbReference>
<feature type="transmembrane region" description="Helical" evidence="6">
    <location>
        <begin position="182"/>
        <end position="202"/>
    </location>
</feature>
<feature type="transmembrane region" description="Helical" evidence="6">
    <location>
        <begin position="271"/>
        <end position="287"/>
    </location>
</feature>
<keyword evidence="4 6" id="KW-1133">Transmembrane helix</keyword>
<dbReference type="SUPFAM" id="SSF103481">
    <property type="entry name" value="Multidrug resistance efflux transporter EmrE"/>
    <property type="match status" value="2"/>
</dbReference>
<comment type="similarity">
    <text evidence="2">Belongs to the EamA transporter family.</text>
</comment>
<feature type="transmembrane region" description="Helical" evidence="6">
    <location>
        <begin position="214"/>
        <end position="236"/>
    </location>
</feature>